<reference evidence="6 7" key="1">
    <citation type="journal article" date="2017" name="Int. J. Parasitol.">
        <title>The genome of the protozoan parasite Cystoisospora suis and a reverse vaccinology approach to identify vaccine candidates.</title>
        <authorList>
            <person name="Palmieri N."/>
            <person name="Shrestha A."/>
            <person name="Ruttkowski B."/>
            <person name="Beck T."/>
            <person name="Vogl C."/>
            <person name="Tomley F."/>
            <person name="Blake D.P."/>
            <person name="Joachim A."/>
        </authorList>
    </citation>
    <scope>NUCLEOTIDE SEQUENCE [LARGE SCALE GENOMIC DNA]</scope>
    <source>
        <strain evidence="6 7">Wien I</strain>
    </source>
</reference>
<dbReference type="PROSITE" id="PS51476">
    <property type="entry name" value="PROTEASOME_BETA_2"/>
    <property type="match status" value="1"/>
</dbReference>
<dbReference type="AlphaFoldDB" id="A0A2C6LHA0"/>
<evidence type="ECO:0000256" key="2">
    <source>
        <dbReference type="ARBA" id="ARBA00022670"/>
    </source>
</evidence>
<dbReference type="InterPro" id="IPR022281">
    <property type="entry name" value="ATP-dep_Prtase_HsIV_su"/>
</dbReference>
<dbReference type="GO" id="GO:0004298">
    <property type="term" value="F:threonine-type endopeptidase activity"/>
    <property type="evidence" value="ECO:0007669"/>
    <property type="project" value="UniProtKB-KW"/>
</dbReference>
<proteinExistence type="inferred from homology"/>
<organism evidence="6 7">
    <name type="scientific">Cystoisospora suis</name>
    <dbReference type="NCBI Taxonomy" id="483139"/>
    <lineage>
        <taxon>Eukaryota</taxon>
        <taxon>Sar</taxon>
        <taxon>Alveolata</taxon>
        <taxon>Apicomplexa</taxon>
        <taxon>Conoidasida</taxon>
        <taxon>Coccidia</taxon>
        <taxon>Eucoccidiorida</taxon>
        <taxon>Eimeriorina</taxon>
        <taxon>Sarcocystidae</taxon>
        <taxon>Cystoisospora</taxon>
    </lineage>
</organism>
<evidence type="ECO:0000256" key="1">
    <source>
        <dbReference type="ARBA" id="ARBA00006053"/>
    </source>
</evidence>
<comment type="similarity">
    <text evidence="1">Belongs to the peptidase T1B family. HslV subfamily.</text>
</comment>
<dbReference type="GO" id="GO:0051603">
    <property type="term" value="P:proteolysis involved in protein catabolic process"/>
    <property type="evidence" value="ECO:0007669"/>
    <property type="project" value="InterPro"/>
</dbReference>
<dbReference type="PANTHER" id="PTHR32194:SF7">
    <property type="entry name" value="ATP-DEPENDENT PROTEASE SUBUNIT HSLV"/>
    <property type="match status" value="1"/>
</dbReference>
<evidence type="ECO:0000313" key="7">
    <source>
        <dbReference type="Proteomes" id="UP000221165"/>
    </source>
</evidence>
<dbReference type="EMBL" id="MIGC01000100">
    <property type="protein sequence ID" value="PHJ25922.1"/>
    <property type="molecule type" value="Genomic_DNA"/>
</dbReference>
<keyword evidence="6" id="KW-0346">Stress response</keyword>
<dbReference type="VEuPathDB" id="ToxoDB:CSUI_000223"/>
<evidence type="ECO:0000256" key="3">
    <source>
        <dbReference type="ARBA" id="ARBA00022698"/>
    </source>
</evidence>
<dbReference type="Pfam" id="PF00227">
    <property type="entry name" value="Proteasome"/>
    <property type="match status" value="1"/>
</dbReference>
<comment type="caution">
    <text evidence="6">The sequence shown here is derived from an EMBL/GenBank/DDBJ whole genome shotgun (WGS) entry which is preliminary data.</text>
</comment>
<evidence type="ECO:0000313" key="6">
    <source>
        <dbReference type="EMBL" id="PHJ25922.1"/>
    </source>
</evidence>
<accession>A0A2C6LHA0</accession>
<feature type="compositionally biased region" description="Basic and acidic residues" evidence="5">
    <location>
        <begin position="417"/>
        <end position="435"/>
    </location>
</feature>
<dbReference type="InterPro" id="IPR023333">
    <property type="entry name" value="Proteasome_suB-type"/>
</dbReference>
<dbReference type="GO" id="GO:0005839">
    <property type="term" value="C:proteasome core complex"/>
    <property type="evidence" value="ECO:0007669"/>
    <property type="project" value="InterPro"/>
</dbReference>
<dbReference type="SUPFAM" id="SSF56235">
    <property type="entry name" value="N-terminal nucleophile aminohydrolases (Ntn hydrolases)"/>
    <property type="match status" value="1"/>
</dbReference>
<dbReference type="RefSeq" id="XP_067927568.1">
    <property type="nucleotide sequence ID" value="XM_068060457.1"/>
</dbReference>
<keyword evidence="7" id="KW-1185">Reference proteome</keyword>
<keyword evidence="2" id="KW-0645">Protease</keyword>
<feature type="region of interest" description="Disordered" evidence="5">
    <location>
        <begin position="401"/>
        <end position="435"/>
    </location>
</feature>
<evidence type="ECO:0000256" key="5">
    <source>
        <dbReference type="SAM" id="MobiDB-lite"/>
    </source>
</evidence>
<sequence>MAATLPSSVSRRCTYTCCFPALFERPCSRVGSVRNHVCERDSFSLHSRLTQLMTRGYTSVRSRKKTTSRLLPSCFSRVSEILLSSRSYLGRTTPFHSSLPPREAASTKRAVSSAPLSRFASSKPFSSDSRPHSLSFSVPSTKGFLPPLSPLRSCVPSLSYRSKSLLSRTVETSRRSPASSYPNLRISPESPLLKRSFHTYGSPTGAFSSPFSHAGRGYEGSPFVPPRHATTILCVRKKDQVCVAGDGMVSQGSMIVKPNARKIRRLHEDVVCGFAGATADCFTLVEKLEAKLEEYPGQLLRACVELAKQWRTDRYLRHLEAVLIVADKKMSLEVSGVGDVLESHDGILGVGSGGPYAVAAARALYSIDGLTALDICKRSMSIAASMCCHTNDRIIFEVLKNEAPPSPTPTEPETAEENPKIVSEGKDDKVVATAE</sequence>
<protein>
    <submittedName>
        <fullName evidence="6">Heat shock protein hslv</fullName>
    </submittedName>
</protein>
<dbReference type="CDD" id="cd01913">
    <property type="entry name" value="protease_HslV"/>
    <property type="match status" value="1"/>
</dbReference>
<dbReference type="Proteomes" id="UP000221165">
    <property type="component" value="Unassembled WGS sequence"/>
</dbReference>
<dbReference type="InterPro" id="IPR029055">
    <property type="entry name" value="Ntn_hydrolases_N"/>
</dbReference>
<dbReference type="OrthoDB" id="330733at2759"/>
<gene>
    <name evidence="6" type="ORF">CSUI_000223</name>
</gene>
<keyword evidence="4" id="KW-0378">Hydrolase</keyword>
<dbReference type="GO" id="GO:0009376">
    <property type="term" value="C:HslUV protease complex"/>
    <property type="evidence" value="ECO:0007669"/>
    <property type="project" value="InterPro"/>
</dbReference>
<dbReference type="Gene3D" id="3.60.20.10">
    <property type="entry name" value="Glutamine Phosphoribosylpyrophosphate, subunit 1, domain 1"/>
    <property type="match status" value="1"/>
</dbReference>
<dbReference type="InterPro" id="IPR001353">
    <property type="entry name" value="Proteasome_sua/b"/>
</dbReference>
<dbReference type="NCBIfam" id="TIGR03692">
    <property type="entry name" value="ATP_dep_HslV"/>
    <property type="match status" value="1"/>
</dbReference>
<name>A0A2C6LHA0_9APIC</name>
<dbReference type="PANTHER" id="PTHR32194">
    <property type="entry name" value="METALLOPROTEASE TLDD"/>
    <property type="match status" value="1"/>
</dbReference>
<dbReference type="NCBIfam" id="NF003964">
    <property type="entry name" value="PRK05456.1"/>
    <property type="match status" value="1"/>
</dbReference>
<dbReference type="GeneID" id="94423668"/>
<keyword evidence="3" id="KW-0888">Threonine protease</keyword>
<evidence type="ECO:0000256" key="4">
    <source>
        <dbReference type="ARBA" id="ARBA00022801"/>
    </source>
</evidence>